<keyword evidence="8 11" id="KW-1133">Transmembrane helix</keyword>
<comment type="caution">
    <text evidence="14">The sequence shown here is derived from an EMBL/GenBank/DDBJ whole genome shotgun (WGS) entry which is preliminary data.</text>
</comment>
<dbReference type="GO" id="GO:0005524">
    <property type="term" value="F:ATP binding"/>
    <property type="evidence" value="ECO:0007669"/>
    <property type="project" value="UniProtKB-KW"/>
</dbReference>
<evidence type="ECO:0000259" key="13">
    <source>
        <dbReference type="PROSITE" id="PS50928"/>
    </source>
</evidence>
<dbReference type="InterPro" id="IPR027417">
    <property type="entry name" value="P-loop_NTPase"/>
</dbReference>
<proteinExistence type="inferred from homology"/>
<evidence type="ECO:0000256" key="10">
    <source>
        <dbReference type="ARBA" id="ARBA00023251"/>
    </source>
</evidence>
<feature type="domain" description="ABC transporter" evidence="12">
    <location>
        <begin position="275"/>
        <end position="460"/>
    </location>
</feature>
<dbReference type="InterPro" id="IPR035906">
    <property type="entry name" value="MetI-like_sf"/>
</dbReference>
<dbReference type="GO" id="GO:0046677">
    <property type="term" value="P:response to antibiotic"/>
    <property type="evidence" value="ECO:0007669"/>
    <property type="project" value="UniProtKB-KW"/>
</dbReference>
<reference evidence="14" key="1">
    <citation type="journal article" date="2021" name="PeerJ">
        <title>Extensive microbial diversity within the chicken gut microbiome revealed by metagenomics and culture.</title>
        <authorList>
            <person name="Gilroy R."/>
            <person name="Ravi A."/>
            <person name="Getino M."/>
            <person name="Pursley I."/>
            <person name="Horton D.L."/>
            <person name="Alikhan N.F."/>
            <person name="Baker D."/>
            <person name="Gharbi K."/>
            <person name="Hall N."/>
            <person name="Watson M."/>
            <person name="Adriaenssens E.M."/>
            <person name="Foster-Nyarko E."/>
            <person name="Jarju S."/>
            <person name="Secka A."/>
            <person name="Antonio M."/>
            <person name="Oren A."/>
            <person name="Chaudhuri R.R."/>
            <person name="La Ragione R."/>
            <person name="Hildebrand F."/>
            <person name="Pallen M.J."/>
        </authorList>
    </citation>
    <scope>NUCLEOTIDE SEQUENCE</scope>
    <source>
        <strain evidence="14">ChiGjej2B2-7701</strain>
    </source>
</reference>
<comment type="similarity">
    <text evidence="11">Belongs to the binding-protein-dependent transport system permease family.</text>
</comment>
<keyword evidence="5 11" id="KW-0812">Transmembrane</keyword>
<dbReference type="GO" id="GO:0005886">
    <property type="term" value="C:plasma membrane"/>
    <property type="evidence" value="ECO:0007669"/>
    <property type="project" value="UniProtKB-SubCell"/>
</dbReference>
<dbReference type="PROSITE" id="PS50928">
    <property type="entry name" value="ABC_TM1"/>
    <property type="match status" value="1"/>
</dbReference>
<gene>
    <name evidence="14" type="ORF">K8U80_04235</name>
</gene>
<dbReference type="Gene3D" id="3.40.50.300">
    <property type="entry name" value="P-loop containing nucleotide triphosphate hydrolases"/>
    <property type="match status" value="1"/>
</dbReference>
<evidence type="ECO:0000256" key="6">
    <source>
        <dbReference type="ARBA" id="ARBA00022741"/>
    </source>
</evidence>
<dbReference type="PANTHER" id="PTHR42711">
    <property type="entry name" value="ABC TRANSPORTER ATP-BINDING PROTEIN"/>
    <property type="match status" value="1"/>
</dbReference>
<sequence length="460" mass="48889">MSRTTTQNTLSRRLSGMLAVLFWIVVWQLASMAVASEFILAGPLDALRALARLVPTAAFWGQIAFSFFRIAAGTAVAYALAIALAAAAHRWALVRTLAAPALSAIKSTPVACVVVVLLIWFGSRNVSAIAVFLMALPGIYFPVLKGLDELDPQMEELFCLYRADARTRLLAHIVPGVMPYLVAASATVLPMSWKAGVAAELIGVPDGSIGERIYQAKLLLETADLFAWTIVVVLVAWVFERAVLSALNACWPAAGRWAALHQNGRTAATPTGAAIVARQLRAGHAGTAACRAVDFGVAPGEILCLMGSSGAGKTTMLSTIAGLLSPVSGNLSIADGTRFAAVFQETRLVDDLTPEENVRLFAPRERDARAMLAELLPQDALGSPVRELSGGQRRRVELVRALAADADVVLLDEPFTGLDGKTHQEALAFVTRHLDGRPLIISTHDKQDAMALGGKILAIS</sequence>
<dbReference type="InterPro" id="IPR000515">
    <property type="entry name" value="MetI-like"/>
</dbReference>
<accession>A0A921IPY2</accession>
<feature type="transmembrane region" description="Helical" evidence="11">
    <location>
        <begin position="218"/>
        <end position="239"/>
    </location>
</feature>
<feature type="transmembrane region" description="Helical" evidence="11">
    <location>
        <begin position="59"/>
        <end position="85"/>
    </location>
</feature>
<dbReference type="InterPro" id="IPR003439">
    <property type="entry name" value="ABC_transporter-like_ATP-bd"/>
</dbReference>
<evidence type="ECO:0000313" key="15">
    <source>
        <dbReference type="Proteomes" id="UP000746751"/>
    </source>
</evidence>
<keyword evidence="9 11" id="KW-0472">Membrane</keyword>
<evidence type="ECO:0000313" key="14">
    <source>
        <dbReference type="EMBL" id="HJG30589.1"/>
    </source>
</evidence>
<dbReference type="SMART" id="SM00382">
    <property type="entry name" value="AAA"/>
    <property type="match status" value="1"/>
</dbReference>
<comment type="subcellular location">
    <subcellularLocation>
        <location evidence="11">Cell membrane</location>
        <topology evidence="11">Multi-pass membrane protein</topology>
    </subcellularLocation>
    <subcellularLocation>
        <location evidence="2">Cell membrane</location>
        <topology evidence="2">Peripheral membrane protein</topology>
    </subcellularLocation>
    <subcellularLocation>
        <location evidence="1">Membrane</location>
        <topology evidence="1">Multi-pass membrane protein</topology>
    </subcellularLocation>
</comment>
<dbReference type="SUPFAM" id="SSF161098">
    <property type="entry name" value="MetI-like"/>
    <property type="match status" value="1"/>
</dbReference>
<comment type="similarity">
    <text evidence="3">Belongs to the ABC transporter superfamily.</text>
</comment>
<dbReference type="EMBL" id="DYVF01000029">
    <property type="protein sequence ID" value="HJG30589.1"/>
    <property type="molecule type" value="Genomic_DNA"/>
</dbReference>
<dbReference type="PROSITE" id="PS50893">
    <property type="entry name" value="ABC_TRANSPORTER_2"/>
    <property type="match status" value="1"/>
</dbReference>
<evidence type="ECO:0000256" key="3">
    <source>
        <dbReference type="ARBA" id="ARBA00005417"/>
    </source>
</evidence>
<evidence type="ECO:0000256" key="11">
    <source>
        <dbReference type="RuleBase" id="RU363032"/>
    </source>
</evidence>
<evidence type="ECO:0000259" key="12">
    <source>
        <dbReference type="PROSITE" id="PS50893"/>
    </source>
</evidence>
<dbReference type="Proteomes" id="UP000746751">
    <property type="component" value="Unassembled WGS sequence"/>
</dbReference>
<keyword evidence="7 14" id="KW-0067">ATP-binding</keyword>
<dbReference type="Pfam" id="PF00005">
    <property type="entry name" value="ABC_tran"/>
    <property type="match status" value="1"/>
</dbReference>
<dbReference type="SUPFAM" id="SSF52540">
    <property type="entry name" value="P-loop containing nucleoside triphosphate hydrolases"/>
    <property type="match status" value="1"/>
</dbReference>
<evidence type="ECO:0000256" key="9">
    <source>
        <dbReference type="ARBA" id="ARBA00023136"/>
    </source>
</evidence>
<dbReference type="PANTHER" id="PTHR42711:SF5">
    <property type="entry name" value="ABC TRANSPORTER ATP-BINDING PROTEIN NATA"/>
    <property type="match status" value="1"/>
</dbReference>
<keyword evidence="6" id="KW-0547">Nucleotide-binding</keyword>
<feature type="transmembrane region" description="Helical" evidence="11">
    <location>
        <begin position="97"/>
        <end position="120"/>
    </location>
</feature>
<evidence type="ECO:0000256" key="1">
    <source>
        <dbReference type="ARBA" id="ARBA00004141"/>
    </source>
</evidence>
<dbReference type="AlphaFoldDB" id="A0A921IPY2"/>
<protein>
    <submittedName>
        <fullName evidence="14">ATP-binding cassette domain-containing protein</fullName>
    </submittedName>
</protein>
<name>A0A921IPY2_9ACTN</name>
<evidence type="ECO:0000256" key="7">
    <source>
        <dbReference type="ARBA" id="ARBA00022840"/>
    </source>
</evidence>
<dbReference type="InterPro" id="IPR050763">
    <property type="entry name" value="ABC_transporter_ATP-binding"/>
</dbReference>
<evidence type="ECO:0000256" key="5">
    <source>
        <dbReference type="ARBA" id="ARBA00022692"/>
    </source>
</evidence>
<evidence type="ECO:0000256" key="8">
    <source>
        <dbReference type="ARBA" id="ARBA00022989"/>
    </source>
</evidence>
<evidence type="ECO:0000256" key="4">
    <source>
        <dbReference type="ARBA" id="ARBA00022448"/>
    </source>
</evidence>
<keyword evidence="4 11" id="KW-0813">Transport</keyword>
<reference evidence="14" key="2">
    <citation type="submission" date="2021-09" db="EMBL/GenBank/DDBJ databases">
        <authorList>
            <person name="Gilroy R."/>
        </authorList>
    </citation>
    <scope>NUCLEOTIDE SEQUENCE</scope>
    <source>
        <strain evidence="14">ChiGjej2B2-7701</strain>
    </source>
</reference>
<evidence type="ECO:0000256" key="2">
    <source>
        <dbReference type="ARBA" id="ARBA00004202"/>
    </source>
</evidence>
<dbReference type="Gene3D" id="1.10.3720.10">
    <property type="entry name" value="MetI-like"/>
    <property type="match status" value="1"/>
</dbReference>
<dbReference type="Pfam" id="PF00528">
    <property type="entry name" value="BPD_transp_1"/>
    <property type="match status" value="1"/>
</dbReference>
<dbReference type="InterPro" id="IPR003593">
    <property type="entry name" value="AAA+_ATPase"/>
</dbReference>
<dbReference type="InterPro" id="IPR017871">
    <property type="entry name" value="ABC_transporter-like_CS"/>
</dbReference>
<keyword evidence="10" id="KW-0046">Antibiotic resistance</keyword>
<dbReference type="GO" id="GO:0055085">
    <property type="term" value="P:transmembrane transport"/>
    <property type="evidence" value="ECO:0007669"/>
    <property type="project" value="InterPro"/>
</dbReference>
<dbReference type="CDD" id="cd06261">
    <property type="entry name" value="TM_PBP2"/>
    <property type="match status" value="1"/>
</dbReference>
<dbReference type="PROSITE" id="PS00211">
    <property type="entry name" value="ABC_TRANSPORTER_1"/>
    <property type="match status" value="1"/>
</dbReference>
<feature type="transmembrane region" description="Helical" evidence="11">
    <location>
        <begin position="126"/>
        <end position="144"/>
    </location>
</feature>
<organism evidence="14 15">
    <name type="scientific">Collinsella ihumii</name>
    <dbReference type="NCBI Taxonomy" id="1720204"/>
    <lineage>
        <taxon>Bacteria</taxon>
        <taxon>Bacillati</taxon>
        <taxon>Actinomycetota</taxon>
        <taxon>Coriobacteriia</taxon>
        <taxon>Coriobacteriales</taxon>
        <taxon>Coriobacteriaceae</taxon>
        <taxon>Collinsella</taxon>
    </lineage>
</organism>
<feature type="domain" description="ABC transmembrane type-1" evidence="13">
    <location>
        <begin position="59"/>
        <end position="243"/>
    </location>
</feature>
<dbReference type="GO" id="GO:0016887">
    <property type="term" value="F:ATP hydrolysis activity"/>
    <property type="evidence" value="ECO:0007669"/>
    <property type="project" value="InterPro"/>
</dbReference>